<feature type="transmembrane region" description="Helical" evidence="11">
    <location>
        <begin position="557"/>
        <end position="581"/>
    </location>
</feature>
<dbReference type="InterPro" id="IPR017981">
    <property type="entry name" value="GPCR_2-like_7TM"/>
</dbReference>
<evidence type="ECO:0000256" key="9">
    <source>
        <dbReference type="ARBA" id="ARBA00023180"/>
    </source>
</evidence>
<dbReference type="InterPro" id="IPR051587">
    <property type="entry name" value="Adhesion_GPCR"/>
</dbReference>
<dbReference type="AlphaFoldDB" id="A0A8M1HAX0"/>
<feature type="transmembrane region" description="Helical" evidence="11">
    <location>
        <begin position="484"/>
        <end position="507"/>
    </location>
</feature>
<dbReference type="PRINTS" id="PR00249">
    <property type="entry name" value="GPCRSECRETIN"/>
</dbReference>
<dbReference type="PANTHER" id="PTHR45813">
    <property type="entry name" value="IG-LIKE DOMAIN-CONTAINING PROTEIN"/>
    <property type="match status" value="1"/>
</dbReference>
<dbReference type="InterPro" id="IPR000832">
    <property type="entry name" value="GPCR_2_secretin-like"/>
</dbReference>
<dbReference type="GO" id="GO:0004930">
    <property type="term" value="F:G protein-coupled receptor activity"/>
    <property type="evidence" value="ECO:0007669"/>
    <property type="project" value="UniProtKB-KW"/>
</dbReference>
<evidence type="ECO:0000256" key="4">
    <source>
        <dbReference type="ARBA" id="ARBA00022989"/>
    </source>
</evidence>
<sequence length="752" mass="84263">MAVSDRNNLAKDAARFDTIQAEEQQTLKQEERMEAMLHGLARYATWMTMYDEQLKLLSQRAPAESTPVVQWLWNNNCEHIWEDHRGMHGNQRSPPSKAGEVIQKVSTGDSPGVAPSGHCRDFDGNAAAPLESGSQSWVKDPTQFVLIFWFIFCHELTIPYIFPQAGSIFCDEIVTDGDYWPKTPAGATVTNNTCAEGRVGYKSRTCIGPPWQDVYNNCINQGLNTALQQATKFQKGLGSTPEVAMTIFEGLFNSSVSASSNNIADINASIKVLHFMATASSYSNLPEEVLPNFINASSNLLEMTWNVPPLILYNVSSAFLQSVDDLVKNIKVNTSQGVNSTNIDLRFCSTSKCALSVFDVGVEMIISNGILKTAVVRNLTNKLRNNYKHTKPSTLLLSATLQDNNDSSTNIILDFPDDWQTYSKPFCVFWNTTGMDWSDVGCTVNISDENHTVCVCNHLTSFSVLISKDEVSPFNTILEIITNVGLAVSIFSLMIFLTIECLVWSNVVKTNLAHFRHTAMVNIATFLLLADISFLASTRPGILPDIWCLILTICKHLFYLAMFCWMLCLSIMLVHQLIFVFSPLSKRVFMVFSSIVGYILPLLIVGSSYAYSIYMGKPYYNKETCWLIFNNGLDSSIHAFLLPVGTIILTNIFSMMVIIFTLVKSWVPSTNKADDKMTAKSMLKVVVVLTPIFGITWIIGFFQLLYPEIDPLVFCFTILNSFQGIFILLTGCFTEQKIREELYKMITRVYRS</sequence>
<keyword evidence="14" id="KW-1185">Reference proteome</keyword>
<dbReference type="Proteomes" id="UP000515150">
    <property type="component" value="Chromosome 24"/>
</dbReference>
<feature type="transmembrane region" description="Helical" evidence="11">
    <location>
        <begin position="588"/>
        <end position="611"/>
    </location>
</feature>
<dbReference type="SMART" id="SM00303">
    <property type="entry name" value="GPS"/>
    <property type="match status" value="1"/>
</dbReference>
<evidence type="ECO:0000256" key="2">
    <source>
        <dbReference type="ARBA" id="ARBA00007343"/>
    </source>
</evidence>
<dbReference type="KEGG" id="bspl:114850117"/>
<dbReference type="Pfam" id="PF01825">
    <property type="entry name" value="GPS"/>
    <property type="match status" value="1"/>
</dbReference>
<evidence type="ECO:0000256" key="5">
    <source>
        <dbReference type="ARBA" id="ARBA00023040"/>
    </source>
</evidence>
<dbReference type="OrthoDB" id="10040049at2759"/>
<evidence type="ECO:0000259" key="13">
    <source>
        <dbReference type="PROSITE" id="PS50261"/>
    </source>
</evidence>
<comment type="similarity">
    <text evidence="2">Belongs to the G-protein coupled receptor 2 family. Adhesion G-protein coupled receptor (ADGR) subfamily.</text>
</comment>
<dbReference type="GO" id="GO:0007166">
    <property type="term" value="P:cell surface receptor signaling pathway"/>
    <property type="evidence" value="ECO:0007669"/>
    <property type="project" value="InterPro"/>
</dbReference>
<dbReference type="Gene3D" id="2.60.220.50">
    <property type="match status" value="1"/>
</dbReference>
<dbReference type="GeneID" id="114850117"/>
<evidence type="ECO:0000256" key="7">
    <source>
        <dbReference type="ARBA" id="ARBA00023157"/>
    </source>
</evidence>
<evidence type="ECO:0000256" key="8">
    <source>
        <dbReference type="ARBA" id="ARBA00023170"/>
    </source>
</evidence>
<keyword evidence="8" id="KW-0675">Receptor</keyword>
<keyword evidence="7" id="KW-1015">Disulfide bond</keyword>
<gene>
    <name evidence="15" type="primary">LOC114850117</name>
</gene>
<evidence type="ECO:0000256" key="1">
    <source>
        <dbReference type="ARBA" id="ARBA00004141"/>
    </source>
</evidence>
<dbReference type="InterPro" id="IPR046338">
    <property type="entry name" value="GAIN_dom_sf"/>
</dbReference>
<protein>
    <submittedName>
        <fullName evidence="15">Adhesion G-protein coupled receptor F3-like</fullName>
    </submittedName>
</protein>
<feature type="transmembrane region" description="Helical" evidence="11">
    <location>
        <begin position="519"/>
        <end position="537"/>
    </location>
</feature>
<evidence type="ECO:0000313" key="15">
    <source>
        <dbReference type="RefSeq" id="XP_040925593.1"/>
    </source>
</evidence>
<dbReference type="PROSITE" id="PS50261">
    <property type="entry name" value="G_PROTEIN_RECEP_F2_4"/>
    <property type="match status" value="1"/>
</dbReference>
<dbReference type="FunFam" id="1.20.1070.10:FF:000058">
    <property type="entry name" value="Adhesion G protein-coupled receptor F5"/>
    <property type="match status" value="1"/>
</dbReference>
<accession>A0A8M1HAX0</accession>
<feature type="transmembrane region" description="Helical" evidence="11">
    <location>
        <begin position="640"/>
        <end position="663"/>
    </location>
</feature>
<keyword evidence="9" id="KW-0325">Glycoprotein</keyword>
<dbReference type="InterPro" id="IPR057244">
    <property type="entry name" value="GAIN_B"/>
</dbReference>
<evidence type="ECO:0000256" key="10">
    <source>
        <dbReference type="ARBA" id="ARBA00023224"/>
    </source>
</evidence>
<dbReference type="Gene3D" id="4.10.1240.10">
    <property type="entry name" value="GPCR, family 2, extracellular hormone receptor domain"/>
    <property type="match status" value="1"/>
</dbReference>
<dbReference type="PROSITE" id="PS50221">
    <property type="entry name" value="GAIN_B"/>
    <property type="match status" value="1"/>
</dbReference>
<proteinExistence type="inferred from homology"/>
<organism evidence="14 15">
    <name type="scientific">Betta splendens</name>
    <name type="common">Siamese fighting fish</name>
    <dbReference type="NCBI Taxonomy" id="158456"/>
    <lineage>
        <taxon>Eukaryota</taxon>
        <taxon>Metazoa</taxon>
        <taxon>Chordata</taxon>
        <taxon>Craniata</taxon>
        <taxon>Vertebrata</taxon>
        <taxon>Euteleostomi</taxon>
        <taxon>Actinopterygii</taxon>
        <taxon>Neopterygii</taxon>
        <taxon>Teleostei</taxon>
        <taxon>Neoteleostei</taxon>
        <taxon>Acanthomorphata</taxon>
        <taxon>Anabantaria</taxon>
        <taxon>Anabantiformes</taxon>
        <taxon>Anabantoidei</taxon>
        <taxon>Osphronemidae</taxon>
        <taxon>Betta</taxon>
    </lineage>
</organism>
<comment type="subcellular location">
    <subcellularLocation>
        <location evidence="1">Membrane</location>
        <topology evidence="1">Multi-pass membrane protein</topology>
    </subcellularLocation>
</comment>
<name>A0A8M1HAX0_BETSP</name>
<keyword evidence="10" id="KW-0807">Transducer</keyword>
<dbReference type="PANTHER" id="PTHR45813:SF2">
    <property type="entry name" value="ADHESION G-PROTEIN COUPLED RECEPTOR F3"/>
    <property type="match status" value="1"/>
</dbReference>
<keyword evidence="5" id="KW-0297">G-protein coupled receptor</keyword>
<evidence type="ECO:0000259" key="12">
    <source>
        <dbReference type="PROSITE" id="PS50221"/>
    </source>
</evidence>
<dbReference type="InterPro" id="IPR036445">
    <property type="entry name" value="GPCR_2_extracell_dom_sf"/>
</dbReference>
<feature type="transmembrane region" description="Helical" evidence="11">
    <location>
        <begin position="711"/>
        <end position="734"/>
    </location>
</feature>
<dbReference type="Pfam" id="PF00002">
    <property type="entry name" value="7tm_2"/>
    <property type="match status" value="1"/>
</dbReference>
<keyword evidence="6 11" id="KW-0472">Membrane</keyword>
<dbReference type="GO" id="GO:0007189">
    <property type="term" value="P:adenylate cyclase-activating G protein-coupled receptor signaling pathway"/>
    <property type="evidence" value="ECO:0007669"/>
    <property type="project" value="TreeGrafter"/>
</dbReference>
<feature type="transmembrane region" description="Helical" evidence="11">
    <location>
        <begin position="683"/>
        <end position="705"/>
    </location>
</feature>
<keyword evidence="4 11" id="KW-1133">Transmembrane helix</keyword>
<feature type="domain" description="GAIN-B" evidence="12">
    <location>
        <begin position="291"/>
        <end position="472"/>
    </location>
</feature>
<dbReference type="InterPro" id="IPR000203">
    <property type="entry name" value="GPS"/>
</dbReference>
<evidence type="ECO:0000256" key="3">
    <source>
        <dbReference type="ARBA" id="ARBA00022692"/>
    </source>
</evidence>
<dbReference type="RefSeq" id="XP_040925593.1">
    <property type="nucleotide sequence ID" value="XM_041069659.2"/>
</dbReference>
<evidence type="ECO:0000256" key="6">
    <source>
        <dbReference type="ARBA" id="ARBA00023136"/>
    </source>
</evidence>
<reference evidence="15" key="1">
    <citation type="submission" date="2025-08" db="UniProtKB">
        <authorList>
            <consortium name="RefSeq"/>
        </authorList>
    </citation>
    <scope>IDENTIFICATION</scope>
</reference>
<keyword evidence="3 11" id="KW-0812">Transmembrane</keyword>
<feature type="domain" description="G-protein coupled receptors family 2 profile 2" evidence="13">
    <location>
        <begin position="478"/>
        <end position="735"/>
    </location>
</feature>
<evidence type="ECO:0000256" key="11">
    <source>
        <dbReference type="SAM" id="Phobius"/>
    </source>
</evidence>
<dbReference type="Gene3D" id="1.20.1070.10">
    <property type="entry name" value="Rhodopsin 7-helix transmembrane proteins"/>
    <property type="match status" value="1"/>
</dbReference>
<evidence type="ECO:0000313" key="14">
    <source>
        <dbReference type="Proteomes" id="UP000515150"/>
    </source>
</evidence>
<dbReference type="GO" id="GO:0016020">
    <property type="term" value="C:membrane"/>
    <property type="evidence" value="ECO:0007669"/>
    <property type="project" value="UniProtKB-SubCell"/>
</dbReference>